<protein>
    <submittedName>
        <fullName evidence="9">Heat-shock protein</fullName>
    </submittedName>
</protein>
<evidence type="ECO:0000256" key="2">
    <source>
        <dbReference type="ARBA" id="ARBA00022553"/>
    </source>
</evidence>
<evidence type="ECO:0000256" key="5">
    <source>
        <dbReference type="ARBA" id="ARBA00023016"/>
    </source>
</evidence>
<dbReference type="Gene3D" id="3.30.420.40">
    <property type="match status" value="2"/>
</dbReference>
<organism evidence="9 10">
    <name type="scientific">Streptomyces corchorusii</name>
    <name type="common">Streptomyces chibaensis</name>
    <dbReference type="NCBI Taxonomy" id="1903"/>
    <lineage>
        <taxon>Bacteria</taxon>
        <taxon>Bacillati</taxon>
        <taxon>Actinomycetota</taxon>
        <taxon>Actinomycetes</taxon>
        <taxon>Kitasatosporales</taxon>
        <taxon>Streptomycetaceae</taxon>
        <taxon>Streptomyces</taxon>
    </lineage>
</organism>
<evidence type="ECO:0000256" key="7">
    <source>
        <dbReference type="RuleBase" id="RU003322"/>
    </source>
</evidence>
<dbReference type="InterPro" id="IPR043129">
    <property type="entry name" value="ATPase_NBD"/>
</dbReference>
<dbReference type="Gene3D" id="3.40.50.11980">
    <property type="match status" value="1"/>
</dbReference>
<evidence type="ECO:0000313" key="9">
    <source>
        <dbReference type="EMBL" id="KUN16403.1"/>
    </source>
</evidence>
<comment type="similarity">
    <text evidence="1 7">Belongs to the heat shock protein 70 family.</text>
</comment>
<gene>
    <name evidence="9" type="ORF">AQJ11_39550</name>
</gene>
<feature type="region of interest" description="Disordered" evidence="8">
    <location>
        <begin position="681"/>
        <end position="705"/>
    </location>
</feature>
<keyword evidence="2" id="KW-0597">Phosphoprotein</keyword>
<dbReference type="InterPro" id="IPR013126">
    <property type="entry name" value="Hsp_70_fam"/>
</dbReference>
<evidence type="ECO:0000313" key="10">
    <source>
        <dbReference type="Proteomes" id="UP000053398"/>
    </source>
</evidence>
<keyword evidence="6" id="KW-0143">Chaperone</keyword>
<dbReference type="InterPro" id="IPR018181">
    <property type="entry name" value="Heat_shock_70_CS"/>
</dbReference>
<keyword evidence="10" id="KW-1185">Reference proteome</keyword>
<proteinExistence type="inferred from homology"/>
<dbReference type="PRINTS" id="PR00301">
    <property type="entry name" value="HEATSHOCK70"/>
</dbReference>
<evidence type="ECO:0000256" key="4">
    <source>
        <dbReference type="ARBA" id="ARBA00022840"/>
    </source>
</evidence>
<dbReference type="SUPFAM" id="SSF53067">
    <property type="entry name" value="Actin-like ATPase domain"/>
    <property type="match status" value="2"/>
</dbReference>
<accession>A0A101PRP0</accession>
<dbReference type="AlphaFoldDB" id="A0A101PRP0"/>
<evidence type="ECO:0000256" key="8">
    <source>
        <dbReference type="SAM" id="MobiDB-lite"/>
    </source>
</evidence>
<dbReference type="Proteomes" id="UP000053398">
    <property type="component" value="Unassembled WGS sequence"/>
</dbReference>
<dbReference type="GO" id="GO:0140662">
    <property type="term" value="F:ATP-dependent protein folding chaperone"/>
    <property type="evidence" value="ECO:0007669"/>
    <property type="project" value="InterPro"/>
</dbReference>
<dbReference type="GO" id="GO:0005524">
    <property type="term" value="F:ATP binding"/>
    <property type="evidence" value="ECO:0007669"/>
    <property type="project" value="UniProtKB-KW"/>
</dbReference>
<name>A0A101PRP0_STRCK</name>
<dbReference type="FunFam" id="3.30.420.40:FF:000028">
    <property type="entry name" value="heat shock 70 kDa protein-like"/>
    <property type="match status" value="1"/>
</dbReference>
<keyword evidence="5" id="KW-0346">Stress response</keyword>
<dbReference type="EMBL" id="LMWP01000056">
    <property type="protein sequence ID" value="KUN16403.1"/>
    <property type="molecule type" value="Genomic_DNA"/>
</dbReference>
<keyword evidence="3 7" id="KW-0547">Nucleotide-binding</keyword>
<evidence type="ECO:0000256" key="1">
    <source>
        <dbReference type="ARBA" id="ARBA00007381"/>
    </source>
</evidence>
<dbReference type="PROSITE" id="PS01036">
    <property type="entry name" value="HSP70_3"/>
    <property type="match status" value="1"/>
</dbReference>
<dbReference type="InterPro" id="IPR029047">
    <property type="entry name" value="HSP70_peptide-bd_sf"/>
</dbReference>
<dbReference type="Gene3D" id="2.60.34.10">
    <property type="entry name" value="Substrate Binding Domain Of DNAk, Chain A, domain 1"/>
    <property type="match status" value="1"/>
</dbReference>
<dbReference type="RefSeq" id="WP_059266597.1">
    <property type="nucleotide sequence ID" value="NZ_KQ948373.1"/>
</dbReference>
<comment type="caution">
    <text evidence="9">The sequence shown here is derived from an EMBL/GenBank/DDBJ whole genome shotgun (WGS) entry which is preliminary data.</text>
</comment>
<sequence length="705" mass="77205">MTATGIDFGTTNSVVAQWLGNEADVLLLDAHHIDADWRHPGFEYLFPSVVGMSSLRRGALFGWEAKLRSEEAAEACKRLLKSDEYVRIQDRRFAATTVAAGVFQAMRKGAEHNLTAIDQAVITVPANATGAARYRTRAAAQFAGINVLALLNEPTAAAISYAHDLRNDLDELKKDPTILVFDWGGGTIDVTVLDYQDGFFEELASRGVTELGGLEIDRRLRDLILERAPARSLWTPAQERQFGLDVERSKIRLSSEDSVTVRTPDGDTVEVWQEELEEAITDLVDRALAPIQQCLTDLHMAPLDVDAVLMIGGTSQIPSVRAAVAEVMQQEPVEVDLCDPMTAVARGASIAAAVLSGEVDGVIQVATSHALGTVVKDDAGQKKFSQIIPRNSPLPWKERKNYTPRLDNASSLAVEIWEGDPDRPLDHPDNVKLTDLRLTYRDPRAREDSRFLLEYTYDTNGLLHVKATLERTGEEVLNEEIKSFSSGGPTPAVRKELDDLLAGNTVTRPLAAQPRKQATGSAPAVLVVDGSNLAWIGRSPRRPGVYDSGDRPSFAQLLSARDALTSRYPDAVLHVVVDATFRHKVAEGERAAVDSALSKGDLIQPPAGTEGKGDALVTAIAEDTGGTVVTNDNYVELQNRYPWLRDKERVLGVTLSKGMWVFTPRTCVPPRHQIVRAEVPPQSRALIPPSSGPLPEFRYHRPHEE</sequence>
<dbReference type="SUPFAM" id="SSF100920">
    <property type="entry name" value="Heat shock protein 70kD (HSP70), peptide-binding domain"/>
    <property type="match status" value="1"/>
</dbReference>
<reference evidence="9 10" key="1">
    <citation type="submission" date="2015-10" db="EMBL/GenBank/DDBJ databases">
        <title>Draft genome sequence of Streptomyces corchorusii DSM 40340, type strain for the species Streptomyces corchorusii.</title>
        <authorList>
            <person name="Ruckert C."/>
            <person name="Winkler A."/>
            <person name="Kalinowski J."/>
            <person name="Kampfer P."/>
            <person name="Glaeser S."/>
        </authorList>
    </citation>
    <scope>NUCLEOTIDE SEQUENCE [LARGE SCALE GENOMIC DNA]</scope>
    <source>
        <strain evidence="9 10">DSM 40340</strain>
    </source>
</reference>
<evidence type="ECO:0000256" key="3">
    <source>
        <dbReference type="ARBA" id="ARBA00022741"/>
    </source>
</evidence>
<keyword evidence="4 7" id="KW-0067">ATP-binding</keyword>
<dbReference type="PANTHER" id="PTHR19375">
    <property type="entry name" value="HEAT SHOCK PROTEIN 70KDA"/>
    <property type="match status" value="1"/>
</dbReference>
<dbReference type="Gene3D" id="3.90.640.10">
    <property type="entry name" value="Actin, Chain A, domain 4"/>
    <property type="match status" value="1"/>
</dbReference>
<evidence type="ECO:0000256" key="6">
    <source>
        <dbReference type="ARBA" id="ARBA00023186"/>
    </source>
</evidence>
<dbReference type="Pfam" id="PF00012">
    <property type="entry name" value="HSP70"/>
    <property type="match status" value="1"/>
</dbReference>